<evidence type="ECO:0000313" key="1">
    <source>
        <dbReference type="EMBL" id="AGN27214.1"/>
    </source>
</evidence>
<dbReference type="AlphaFoldDB" id="R9T974"/>
<dbReference type="OrthoDB" id="52533at2157"/>
<protein>
    <submittedName>
        <fullName evidence="1">Uncharacterized protein</fullName>
    </submittedName>
</protein>
<dbReference type="EMBL" id="CP005934">
    <property type="protein sequence ID" value="AGN27214.1"/>
    <property type="molecule type" value="Genomic_DNA"/>
</dbReference>
<accession>R9T974</accession>
<dbReference type="GeneID" id="41324285"/>
<dbReference type="KEGG" id="mer:MMINT_19425"/>
<reference evidence="1 2" key="1">
    <citation type="journal article" date="2013" name="Genome Announc.">
        <title>Genome sequence of 'Candidatus Methanomassiliicoccus intestinalis' Issoire-Mx1, a third thermoplasmatales-related methanogenic archaeon from human feces.</title>
        <authorList>
            <person name="Borrel G."/>
            <person name="Harris H.M."/>
            <person name="Parisot N."/>
            <person name="Gaci N."/>
            <person name="Tottey W."/>
            <person name="Mihajlovski A."/>
            <person name="Deane J."/>
            <person name="Gribaldo S."/>
            <person name="Bardot O."/>
            <person name="Peyretaillade E."/>
            <person name="Peyret P."/>
            <person name="O'Toole P.W."/>
            <person name="Brugere J.F."/>
        </authorList>
    </citation>
    <scope>NUCLEOTIDE SEQUENCE [LARGE SCALE GENOMIC DNA]</scope>
    <source>
        <strain evidence="1 2">Issoire-Mx1</strain>
    </source>
</reference>
<proteinExistence type="predicted"/>
<evidence type="ECO:0000313" key="2">
    <source>
        <dbReference type="Proteomes" id="UP000014070"/>
    </source>
</evidence>
<dbReference type="RefSeq" id="WP_020449739.1">
    <property type="nucleotide sequence ID" value="NC_021353.1"/>
</dbReference>
<sequence length="73" mass="8261">MNISLEEKYKIVSGVLGENRYTTLELEAAMADQGTQCPDDLARTLNVLKRKGMICGEVSTERGGWVWWIENNK</sequence>
<name>R9T974_METII</name>
<dbReference type="HOGENOM" id="CLU_2662553_0_0_2"/>
<dbReference type="InParanoid" id="R9T974"/>
<gene>
    <name evidence="1" type="ORF">MMINT_19425</name>
</gene>
<dbReference type="Proteomes" id="UP000014070">
    <property type="component" value="Chromosome"/>
</dbReference>
<keyword evidence="2" id="KW-1185">Reference proteome</keyword>
<organism evidence="1 2">
    <name type="scientific">Methanomassiliicoccus intestinalis (strain Issoire-Mx1)</name>
    <dbReference type="NCBI Taxonomy" id="1295009"/>
    <lineage>
        <taxon>Archaea</taxon>
        <taxon>Methanobacteriati</taxon>
        <taxon>Thermoplasmatota</taxon>
        <taxon>Thermoplasmata</taxon>
        <taxon>Methanomassiliicoccales</taxon>
        <taxon>Methanomassiliicoccaceae</taxon>
        <taxon>Methanomassiliicoccus</taxon>
    </lineage>
</organism>